<dbReference type="GO" id="GO:0000166">
    <property type="term" value="F:nucleotide binding"/>
    <property type="evidence" value="ECO:0007669"/>
    <property type="project" value="InterPro"/>
</dbReference>
<evidence type="ECO:0000259" key="3">
    <source>
        <dbReference type="Pfam" id="PF22725"/>
    </source>
</evidence>
<sequence>MAQETMRVGVVSLAHVHAPGLIRAFQEHPHAQVVAIAHDDRERAQSLAAQLNVPRVYSDAATMVEKEDLHALLCCAPNAQHDAVVELAAARRLAVFVEKPMAATTDQARRMAAAAQKAGIVLMVNYPSTWNPALHQAYQLLREGAIGQPVYFRWRAGHRGPLAHLPPDQQAQSWWHQRVWGGGALLDFCCYGANISLWWFEEMPLSVVGVADRLAKPFGDAEDNAVLVARYPSAFAVLEASWSQGGAVPGGPTVIGTEGALTVTQRNGQPGVVLTRDGSEEFIAAVALPSHLQNGVAHFIAAVRDGTPLHATVSPSFNVAVQAILEAGLKAAQTGTAVNPRLL</sequence>
<dbReference type="SUPFAM" id="SSF55347">
    <property type="entry name" value="Glyceraldehyde-3-phosphate dehydrogenase-like, C-terminal domain"/>
    <property type="match status" value="1"/>
</dbReference>
<gene>
    <name evidence="4" type="primary">iolX_5</name>
    <name evidence="4" type="ORF">HRbin17_00520</name>
</gene>
<dbReference type="Pfam" id="PF22725">
    <property type="entry name" value="GFO_IDH_MocA_C3"/>
    <property type="match status" value="1"/>
</dbReference>
<dbReference type="Proteomes" id="UP000236173">
    <property type="component" value="Unassembled WGS sequence"/>
</dbReference>
<dbReference type="InterPro" id="IPR055170">
    <property type="entry name" value="GFO_IDH_MocA-like_dom"/>
</dbReference>
<dbReference type="EC" id="1.1.1.370" evidence="4"/>
<evidence type="ECO:0000313" key="5">
    <source>
        <dbReference type="Proteomes" id="UP000236173"/>
    </source>
</evidence>
<dbReference type="SUPFAM" id="SSF51735">
    <property type="entry name" value="NAD(P)-binding Rossmann-fold domains"/>
    <property type="match status" value="1"/>
</dbReference>
<dbReference type="InterPro" id="IPR000683">
    <property type="entry name" value="Gfo/Idh/MocA-like_OxRdtase_N"/>
</dbReference>
<comment type="caution">
    <text evidence="4">The sequence shown here is derived from an EMBL/GenBank/DDBJ whole genome shotgun (WGS) entry which is preliminary data.</text>
</comment>
<dbReference type="Gene3D" id="3.40.50.720">
    <property type="entry name" value="NAD(P)-binding Rossmann-like Domain"/>
    <property type="match status" value="1"/>
</dbReference>
<dbReference type="AlphaFoldDB" id="A0A2H5XA37"/>
<name>A0A2H5XA37_9BACT</name>
<dbReference type="GO" id="GO:0016491">
    <property type="term" value="F:oxidoreductase activity"/>
    <property type="evidence" value="ECO:0007669"/>
    <property type="project" value="UniProtKB-KW"/>
</dbReference>
<proteinExistence type="predicted"/>
<evidence type="ECO:0000259" key="2">
    <source>
        <dbReference type="Pfam" id="PF01408"/>
    </source>
</evidence>
<accession>A0A2H5XA37</accession>
<evidence type="ECO:0000313" key="4">
    <source>
        <dbReference type="EMBL" id="GBC98025.1"/>
    </source>
</evidence>
<dbReference type="Gene3D" id="3.30.360.10">
    <property type="entry name" value="Dihydrodipicolinate Reductase, domain 2"/>
    <property type="match status" value="1"/>
</dbReference>
<organism evidence="4 5">
    <name type="scientific">Candidatus Fervidibacter japonicus</name>
    <dbReference type="NCBI Taxonomy" id="2035412"/>
    <lineage>
        <taxon>Bacteria</taxon>
        <taxon>Candidatus Fervidibacterota</taxon>
        <taxon>Candidatus Fervidibacter</taxon>
    </lineage>
</organism>
<dbReference type="PANTHER" id="PTHR43818">
    <property type="entry name" value="BCDNA.GH03377"/>
    <property type="match status" value="1"/>
</dbReference>
<dbReference type="InterPro" id="IPR036291">
    <property type="entry name" value="NAD(P)-bd_dom_sf"/>
</dbReference>
<dbReference type="InterPro" id="IPR050463">
    <property type="entry name" value="Gfo/Idh/MocA_oxidrdct_glycsds"/>
</dbReference>
<protein>
    <submittedName>
        <fullName evidence="4">Scyllo-inositol 2-dehydrogenase (NAD(+))</fullName>
        <ecNumber evidence="4">1.1.1.370</ecNumber>
    </submittedName>
</protein>
<evidence type="ECO:0000256" key="1">
    <source>
        <dbReference type="ARBA" id="ARBA00023002"/>
    </source>
</evidence>
<reference evidence="5" key="1">
    <citation type="submission" date="2017-09" db="EMBL/GenBank/DDBJ databases">
        <title>Metaegenomics of thermophilic ammonia-oxidizing enrichment culture.</title>
        <authorList>
            <person name="Kato S."/>
            <person name="Suzuki K."/>
        </authorList>
    </citation>
    <scope>NUCLEOTIDE SEQUENCE [LARGE SCALE GENOMIC DNA]</scope>
</reference>
<keyword evidence="1 4" id="KW-0560">Oxidoreductase</keyword>
<dbReference type="PANTHER" id="PTHR43818:SF11">
    <property type="entry name" value="BCDNA.GH03377"/>
    <property type="match status" value="1"/>
</dbReference>
<feature type="domain" description="Gfo/Idh/MocA-like oxidoreductase N-terminal" evidence="2">
    <location>
        <begin position="8"/>
        <end position="126"/>
    </location>
</feature>
<dbReference type="EMBL" id="BEHT01000005">
    <property type="protein sequence ID" value="GBC98025.1"/>
    <property type="molecule type" value="Genomic_DNA"/>
</dbReference>
<feature type="domain" description="GFO/IDH/MocA-like oxidoreductase" evidence="3">
    <location>
        <begin position="136"/>
        <end position="261"/>
    </location>
</feature>
<dbReference type="Pfam" id="PF01408">
    <property type="entry name" value="GFO_IDH_MocA"/>
    <property type="match status" value="1"/>
</dbReference>